<evidence type="ECO:0000256" key="1">
    <source>
        <dbReference type="SAM" id="MobiDB-lite"/>
    </source>
</evidence>
<dbReference type="PROSITE" id="PS51832">
    <property type="entry name" value="HD_GYP"/>
    <property type="match status" value="1"/>
</dbReference>
<organism evidence="3 4">
    <name type="scientific">Comamonas terrigena</name>
    <dbReference type="NCBI Taxonomy" id="32013"/>
    <lineage>
        <taxon>Bacteria</taxon>
        <taxon>Pseudomonadati</taxon>
        <taxon>Pseudomonadota</taxon>
        <taxon>Betaproteobacteria</taxon>
        <taxon>Burkholderiales</taxon>
        <taxon>Comamonadaceae</taxon>
        <taxon>Comamonas</taxon>
    </lineage>
</organism>
<dbReference type="Gene3D" id="1.10.3210.10">
    <property type="entry name" value="Hypothetical protein af1432"/>
    <property type="match status" value="1"/>
</dbReference>
<evidence type="ECO:0000313" key="4">
    <source>
        <dbReference type="Proteomes" id="UP000220246"/>
    </source>
</evidence>
<feature type="domain" description="HD-GYP" evidence="2">
    <location>
        <begin position="148"/>
        <end position="344"/>
    </location>
</feature>
<comment type="caution">
    <text evidence="3">The sequence shown here is derived from an EMBL/GenBank/DDBJ whole genome shotgun (WGS) entry which is preliminary data.</text>
</comment>
<dbReference type="SUPFAM" id="SSF109604">
    <property type="entry name" value="HD-domain/PDEase-like"/>
    <property type="match status" value="1"/>
</dbReference>
<dbReference type="InterPro" id="IPR003607">
    <property type="entry name" value="HD/PDEase_dom"/>
</dbReference>
<dbReference type="GO" id="GO:0008081">
    <property type="term" value="F:phosphoric diester hydrolase activity"/>
    <property type="evidence" value="ECO:0007669"/>
    <property type="project" value="UniProtKB-ARBA"/>
</dbReference>
<dbReference type="EMBL" id="PDEA01000001">
    <property type="protein sequence ID" value="PEH87442.1"/>
    <property type="molecule type" value="Genomic_DNA"/>
</dbReference>
<protein>
    <submittedName>
        <fullName evidence="3">HD-GYP domain-containing protein</fullName>
    </submittedName>
</protein>
<dbReference type="AlphaFoldDB" id="A0A2A7UQ93"/>
<dbReference type="NCBIfam" id="TIGR00277">
    <property type="entry name" value="HDIG"/>
    <property type="match status" value="1"/>
</dbReference>
<dbReference type="PANTHER" id="PTHR43155">
    <property type="entry name" value="CYCLIC DI-GMP PHOSPHODIESTERASE PA4108-RELATED"/>
    <property type="match status" value="1"/>
</dbReference>
<proteinExistence type="predicted"/>
<dbReference type="PANTHER" id="PTHR43155:SF2">
    <property type="entry name" value="CYCLIC DI-GMP PHOSPHODIESTERASE PA4108"/>
    <property type="match status" value="1"/>
</dbReference>
<gene>
    <name evidence="3" type="ORF">CRM82_01345</name>
</gene>
<dbReference type="RefSeq" id="WP_066541350.1">
    <property type="nucleotide sequence ID" value="NZ_JAOCAL010000001.1"/>
</dbReference>
<dbReference type="InterPro" id="IPR021812">
    <property type="entry name" value="DUF3391"/>
</dbReference>
<dbReference type="InterPro" id="IPR037522">
    <property type="entry name" value="HD_GYP_dom"/>
</dbReference>
<reference evidence="4" key="1">
    <citation type="submission" date="2017-09" db="EMBL/GenBank/DDBJ databases">
        <title>FDA dAtabase for Regulatory Grade micrObial Sequences (FDA-ARGOS): Supporting development and validation of Infectious Disease Dx tests.</title>
        <authorList>
            <person name="Minogue T."/>
            <person name="Wolcott M."/>
            <person name="Wasieloski L."/>
            <person name="Aguilar W."/>
            <person name="Moore D."/>
            <person name="Tallon L."/>
            <person name="Sadzewicz L."/>
            <person name="Ott S."/>
            <person name="Zhao X."/>
            <person name="Nagaraj S."/>
            <person name="Vavikolanu K."/>
            <person name="Aluvathingal J."/>
            <person name="Nadendla S."/>
            <person name="Sichtig H."/>
        </authorList>
    </citation>
    <scope>NUCLEOTIDE SEQUENCE [LARGE SCALE GENOMIC DNA]</scope>
    <source>
        <strain evidence="4">FDAARGOS_394</strain>
    </source>
</reference>
<dbReference type="CDD" id="cd00077">
    <property type="entry name" value="HDc"/>
    <property type="match status" value="1"/>
</dbReference>
<dbReference type="Pfam" id="PF13487">
    <property type="entry name" value="HD_5"/>
    <property type="match status" value="1"/>
</dbReference>
<dbReference type="Pfam" id="PF11871">
    <property type="entry name" value="DUF3391"/>
    <property type="match status" value="1"/>
</dbReference>
<dbReference type="OrthoDB" id="9764808at2"/>
<dbReference type="Proteomes" id="UP000220246">
    <property type="component" value="Unassembled WGS sequence"/>
</dbReference>
<dbReference type="SMART" id="SM00471">
    <property type="entry name" value="HDc"/>
    <property type="match status" value="1"/>
</dbReference>
<evidence type="ECO:0000259" key="2">
    <source>
        <dbReference type="PROSITE" id="PS51832"/>
    </source>
</evidence>
<evidence type="ECO:0000313" key="3">
    <source>
        <dbReference type="EMBL" id="PEH87442.1"/>
    </source>
</evidence>
<name>A0A2A7UQ93_COMTR</name>
<dbReference type="InterPro" id="IPR006675">
    <property type="entry name" value="HDIG_dom"/>
</dbReference>
<dbReference type="STRING" id="1219032.GCA_001515545_03822"/>
<accession>A0A2A7UQ93</accession>
<feature type="region of interest" description="Disordered" evidence="1">
    <location>
        <begin position="72"/>
        <end position="93"/>
    </location>
</feature>
<keyword evidence="4" id="KW-1185">Reference proteome</keyword>
<sequence length="417" mass="45886">MFKRISVQHLTTGMYIYEMCGPWISHPFWRSAFLLTDASDLQRLRKSKVTEVWIDPARGKDIAPGVPCVVWDPQQTSDPDRTPPTAKPQARPLAAIDTAPTSLGKELHTAMALCEQSRDAMLDMFSEARMGRAIGMDMAENLVNEITGSVLRSPDALLSVARLKTADNYTYMHSVAVSGLMVALARKLGHDEAAVRRAGMAGLLHDLGKAHMDPAILNKPGQLTDAEFAHIKGHPRAAYDLLCGSSDMDATVLDACLHHHERLDGGGYPDGLGGDEISLLARMTAICDVYDAITSDRPYKKGWPPSESLRRMAEWTGTHLDKRLFETFVKTVGIYPVGSLVRLQSERLAVVSEPSVKSLTAPRVVVFYCTQSQRNLSPQLVDLSQPGQDRIVCQEDPGEWPFTHLETLWRKGAAATA</sequence>
<dbReference type="GeneID" id="80803383"/>